<comment type="caution">
    <text evidence="1">The sequence shown here is derived from an EMBL/GenBank/DDBJ whole genome shotgun (WGS) entry which is preliminary data.</text>
</comment>
<dbReference type="eggNOG" id="ENOG5033AU1">
    <property type="taxonomic scope" value="Bacteria"/>
</dbReference>
<dbReference type="InterPro" id="IPR046900">
    <property type="entry name" value="ABC-3C_MC7"/>
</dbReference>
<proteinExistence type="predicted"/>
<dbReference type="AlphaFoldDB" id="B9YD46"/>
<dbReference type="Pfam" id="PF20292">
    <property type="entry name" value="MC7"/>
    <property type="match status" value="1"/>
</dbReference>
<dbReference type="HOGENOM" id="CLU_189106_1_0_9"/>
<evidence type="ECO:0000313" key="1">
    <source>
        <dbReference type="EMBL" id="EEF66103.1"/>
    </source>
</evidence>
<organism evidence="1 2">
    <name type="scientific">Holdemania filiformis DSM 12042</name>
    <dbReference type="NCBI Taxonomy" id="545696"/>
    <lineage>
        <taxon>Bacteria</taxon>
        <taxon>Bacillati</taxon>
        <taxon>Bacillota</taxon>
        <taxon>Erysipelotrichia</taxon>
        <taxon>Erysipelotrichales</taxon>
        <taxon>Erysipelotrichaceae</taxon>
        <taxon>Holdemania</taxon>
    </lineage>
</organism>
<dbReference type="OrthoDB" id="3268378at2"/>
<accession>B9YD46</accession>
<protein>
    <submittedName>
        <fullName evidence="1">Uncharacterized protein</fullName>
    </submittedName>
</protein>
<name>B9YD46_9FIRM</name>
<evidence type="ECO:0000313" key="2">
    <source>
        <dbReference type="Proteomes" id="UP000005950"/>
    </source>
</evidence>
<dbReference type="EMBL" id="ACCF01000236">
    <property type="protein sequence ID" value="EEF66103.1"/>
    <property type="molecule type" value="Genomic_DNA"/>
</dbReference>
<reference evidence="1 2" key="1">
    <citation type="submission" date="2008-12" db="EMBL/GenBank/DDBJ databases">
        <authorList>
            <person name="Fulton L."/>
            <person name="Clifton S."/>
            <person name="Fulton B."/>
            <person name="Xu J."/>
            <person name="Minx P."/>
            <person name="Pepin K.H."/>
            <person name="Johnson M."/>
            <person name="Bhonagiri V."/>
            <person name="Nash W.E."/>
            <person name="Mardis E.R."/>
            <person name="Wilson R.K."/>
        </authorList>
    </citation>
    <scope>NUCLEOTIDE SEQUENCE [LARGE SCALE GENOMIC DNA]</scope>
    <source>
        <strain evidence="1 2">DSM 12042</strain>
    </source>
</reference>
<sequence length="77" mass="8980">MLLPNKLFSYNQSILPKFPIVLSALKGKPMGVHELYKKVIRKMSGVNEFMETLDCLYALGKIEYDEKKEVLRYVVRN</sequence>
<dbReference type="RefSeq" id="WP_006060906.1">
    <property type="nucleotide sequence ID" value="NZ_GG657562.1"/>
</dbReference>
<reference evidence="1 2" key="2">
    <citation type="submission" date="2009-02" db="EMBL/GenBank/DDBJ databases">
        <title>Draft genome sequence of Holdemania filiformis DSM 12042.</title>
        <authorList>
            <person name="Sudarsanam P."/>
            <person name="Ley R."/>
            <person name="Guruge J."/>
            <person name="Turnbaugh P.J."/>
            <person name="Mahowald M."/>
            <person name="Liep D."/>
            <person name="Gordon J."/>
        </authorList>
    </citation>
    <scope>NUCLEOTIDE SEQUENCE [LARGE SCALE GENOMIC DNA]</scope>
    <source>
        <strain evidence="1 2">DSM 12042</strain>
    </source>
</reference>
<gene>
    <name evidence="1" type="ORF">HOLDEFILI_03759</name>
</gene>
<dbReference type="Proteomes" id="UP000005950">
    <property type="component" value="Unassembled WGS sequence"/>
</dbReference>
<dbReference type="STRING" id="545696.HOLDEFILI_03759"/>